<dbReference type="Proteomes" id="UP000604825">
    <property type="component" value="Unassembled WGS sequence"/>
</dbReference>
<comment type="caution">
    <text evidence="2">The sequence shown here is derived from an EMBL/GenBank/DDBJ whole genome shotgun (WGS) entry which is preliminary data.</text>
</comment>
<evidence type="ECO:0000313" key="2">
    <source>
        <dbReference type="EMBL" id="CAD6238410.1"/>
    </source>
</evidence>
<keyword evidence="3" id="KW-1185">Reference proteome</keyword>
<organism evidence="2 3">
    <name type="scientific">Miscanthus lutarioriparius</name>
    <dbReference type="NCBI Taxonomy" id="422564"/>
    <lineage>
        <taxon>Eukaryota</taxon>
        <taxon>Viridiplantae</taxon>
        <taxon>Streptophyta</taxon>
        <taxon>Embryophyta</taxon>
        <taxon>Tracheophyta</taxon>
        <taxon>Spermatophyta</taxon>
        <taxon>Magnoliopsida</taxon>
        <taxon>Liliopsida</taxon>
        <taxon>Poales</taxon>
        <taxon>Poaceae</taxon>
        <taxon>PACMAD clade</taxon>
        <taxon>Panicoideae</taxon>
        <taxon>Andropogonodae</taxon>
        <taxon>Andropogoneae</taxon>
        <taxon>Saccharinae</taxon>
        <taxon>Miscanthus</taxon>
    </lineage>
</organism>
<gene>
    <name evidence="2" type="ORF">NCGR_LOCUS25647</name>
</gene>
<dbReference type="EMBL" id="CAJGYO010000006">
    <property type="protein sequence ID" value="CAD6238410.1"/>
    <property type="molecule type" value="Genomic_DNA"/>
</dbReference>
<protein>
    <submittedName>
        <fullName evidence="2">Uncharacterized protein</fullName>
    </submittedName>
</protein>
<name>A0A811P9Q9_9POAL</name>
<dbReference type="AlphaFoldDB" id="A0A811P9Q9"/>
<feature type="coiled-coil region" evidence="1">
    <location>
        <begin position="114"/>
        <end position="148"/>
    </location>
</feature>
<reference evidence="2" key="1">
    <citation type="submission" date="2020-10" db="EMBL/GenBank/DDBJ databases">
        <authorList>
            <person name="Han B."/>
            <person name="Lu T."/>
            <person name="Zhao Q."/>
            <person name="Huang X."/>
            <person name="Zhao Y."/>
        </authorList>
    </citation>
    <scope>NUCLEOTIDE SEQUENCE</scope>
</reference>
<accession>A0A811P9Q9</accession>
<proteinExistence type="predicted"/>
<keyword evidence="1" id="KW-0175">Coiled coil</keyword>
<evidence type="ECO:0000256" key="1">
    <source>
        <dbReference type="SAM" id="Coils"/>
    </source>
</evidence>
<evidence type="ECO:0000313" key="3">
    <source>
        <dbReference type="Proteomes" id="UP000604825"/>
    </source>
</evidence>
<sequence length="223" mass="26158">MAPVVKLPVDGLAYRGFATILYDVLDSLGVPTEKIEYVCRGEPRPDGIKGHIVVHLKVPTSEFVPVLRAFETLENRCYQDLLFHCDEEFLKVERKEEEMVGKLKEERMGYDRMKTFYETHEKSLREEIANLKDKVGEAELRHDYLESKRLTLREFHEKEKHHGIKKLALEAHCNTMEKLAVEAAVTTTYNMHHLVHYIKCTEYLQDKVNRISQAWIDTDRKRV</sequence>